<gene>
    <name evidence="5" type="ORF">MAIC_53140</name>
</gene>
<dbReference type="InterPro" id="IPR058548">
    <property type="entry name" value="MlaB-like_STAS"/>
</dbReference>
<dbReference type="PROSITE" id="PS50801">
    <property type="entry name" value="STAS"/>
    <property type="match status" value="1"/>
</dbReference>
<dbReference type="InterPro" id="IPR003658">
    <property type="entry name" value="Anti-sigma_ant"/>
</dbReference>
<dbReference type="SUPFAM" id="SSF52091">
    <property type="entry name" value="SpoIIaa-like"/>
    <property type="match status" value="1"/>
</dbReference>
<protein>
    <recommendedName>
        <fullName evidence="2">Anti-sigma factor antagonist</fullName>
    </recommendedName>
</protein>
<organism evidence="5 6">
    <name type="scientific">Mycolicibacterium aichiense</name>
    <dbReference type="NCBI Taxonomy" id="1799"/>
    <lineage>
        <taxon>Bacteria</taxon>
        <taxon>Bacillati</taxon>
        <taxon>Actinomycetota</taxon>
        <taxon>Actinomycetes</taxon>
        <taxon>Mycobacteriales</taxon>
        <taxon>Mycobacteriaceae</taxon>
        <taxon>Mycolicibacterium</taxon>
    </lineage>
</organism>
<evidence type="ECO:0000256" key="3">
    <source>
        <dbReference type="SAM" id="MobiDB-lite"/>
    </source>
</evidence>
<keyword evidence="6" id="KW-1185">Reference proteome</keyword>
<dbReference type="EMBL" id="AP022561">
    <property type="protein sequence ID" value="BBX10511.1"/>
    <property type="molecule type" value="Genomic_DNA"/>
</dbReference>
<evidence type="ECO:0000313" key="6">
    <source>
        <dbReference type="Proteomes" id="UP000467327"/>
    </source>
</evidence>
<dbReference type="Proteomes" id="UP000467327">
    <property type="component" value="Chromosome"/>
</dbReference>
<dbReference type="RefSeq" id="WP_115318207.1">
    <property type="nucleotide sequence ID" value="NZ_AP022561.1"/>
</dbReference>
<dbReference type="KEGG" id="maic:MAIC_53140"/>
<accession>A0AAD1HT59</accession>
<reference evidence="5 6" key="1">
    <citation type="journal article" date="2019" name="Emerg. Microbes Infect.">
        <title>Comprehensive subspecies identification of 175 nontuberculous mycobacteria species based on 7547 genomic profiles.</title>
        <authorList>
            <person name="Matsumoto Y."/>
            <person name="Kinjo T."/>
            <person name="Motooka D."/>
            <person name="Nabeya D."/>
            <person name="Jung N."/>
            <person name="Uechi K."/>
            <person name="Horii T."/>
            <person name="Iida T."/>
            <person name="Fujita J."/>
            <person name="Nakamura S."/>
        </authorList>
    </citation>
    <scope>NUCLEOTIDE SEQUENCE [LARGE SCALE GENOMIC DNA]</scope>
    <source>
        <strain evidence="5 6">JCM 6376</strain>
    </source>
</reference>
<comment type="similarity">
    <text evidence="1 2">Belongs to the anti-sigma-factor antagonist family.</text>
</comment>
<dbReference type="PANTHER" id="PTHR33495">
    <property type="entry name" value="ANTI-SIGMA FACTOR ANTAGONIST TM_1081-RELATED-RELATED"/>
    <property type="match status" value="1"/>
</dbReference>
<dbReference type="InterPro" id="IPR002645">
    <property type="entry name" value="STAS_dom"/>
</dbReference>
<evidence type="ECO:0000256" key="2">
    <source>
        <dbReference type="RuleBase" id="RU003749"/>
    </source>
</evidence>
<proteinExistence type="inferred from homology"/>
<dbReference type="AlphaFoldDB" id="A0AAD1HT59"/>
<dbReference type="Pfam" id="PF13466">
    <property type="entry name" value="STAS_2"/>
    <property type="match status" value="1"/>
</dbReference>
<feature type="domain" description="STAS" evidence="4">
    <location>
        <begin position="15"/>
        <end position="121"/>
    </location>
</feature>
<dbReference type="NCBIfam" id="TIGR00377">
    <property type="entry name" value="ant_ant_sig"/>
    <property type="match status" value="1"/>
</dbReference>
<evidence type="ECO:0000259" key="4">
    <source>
        <dbReference type="PROSITE" id="PS50801"/>
    </source>
</evidence>
<dbReference type="Gene3D" id="3.30.750.24">
    <property type="entry name" value="STAS domain"/>
    <property type="match status" value="1"/>
</dbReference>
<feature type="compositionally biased region" description="Polar residues" evidence="3">
    <location>
        <begin position="108"/>
        <end position="121"/>
    </location>
</feature>
<dbReference type="CDD" id="cd07043">
    <property type="entry name" value="STAS_anti-anti-sigma_factors"/>
    <property type="match status" value="1"/>
</dbReference>
<evidence type="ECO:0000256" key="1">
    <source>
        <dbReference type="ARBA" id="ARBA00009013"/>
    </source>
</evidence>
<dbReference type="GO" id="GO:0043856">
    <property type="term" value="F:anti-sigma factor antagonist activity"/>
    <property type="evidence" value="ECO:0007669"/>
    <property type="project" value="InterPro"/>
</dbReference>
<evidence type="ECO:0000313" key="5">
    <source>
        <dbReference type="EMBL" id="BBX10511.1"/>
    </source>
</evidence>
<dbReference type="InterPro" id="IPR036513">
    <property type="entry name" value="STAS_dom_sf"/>
</dbReference>
<name>A0AAD1HT59_9MYCO</name>
<sequence length="121" mass="13103">MNLTLTTDTPQSACVRLSGDLDFVSSPQLLDTVSELLADNGRLRHLHLDFGGVTFCDSAGLAALIVIERHTAEADVRLHLDHRPSQLDRILDVTGLLAHFTEPRPEVGQSSSEGTQDETVG</sequence>
<feature type="region of interest" description="Disordered" evidence="3">
    <location>
        <begin position="101"/>
        <end position="121"/>
    </location>
</feature>